<dbReference type="EMBL" id="FNFD01000011">
    <property type="protein sequence ID" value="SDK83343.1"/>
    <property type="molecule type" value="Genomic_DNA"/>
</dbReference>
<accession>A0A1G9F563</accession>
<dbReference type="AlphaFoldDB" id="A0A1G9F563"/>
<dbReference type="Proteomes" id="UP000198706">
    <property type="component" value="Unassembled WGS sequence"/>
</dbReference>
<evidence type="ECO:0000313" key="1">
    <source>
        <dbReference type="EMBL" id="SDK83343.1"/>
    </source>
</evidence>
<gene>
    <name evidence="1" type="ORF">SAMN05216186_1112</name>
</gene>
<evidence type="ECO:0000313" key="2">
    <source>
        <dbReference type="Proteomes" id="UP000198706"/>
    </source>
</evidence>
<organism evidence="1 2">
    <name type="scientific">Pseudomonas indica</name>
    <dbReference type="NCBI Taxonomy" id="137658"/>
    <lineage>
        <taxon>Bacteria</taxon>
        <taxon>Pseudomonadati</taxon>
        <taxon>Pseudomonadota</taxon>
        <taxon>Gammaproteobacteria</taxon>
        <taxon>Pseudomonadales</taxon>
        <taxon>Pseudomonadaceae</taxon>
        <taxon>Pseudomonas</taxon>
    </lineage>
</organism>
<dbReference type="STRING" id="137658.SAMN05216186_1112"/>
<protein>
    <submittedName>
        <fullName evidence="1">Uncharacterized protein</fullName>
    </submittedName>
</protein>
<reference evidence="1 2" key="1">
    <citation type="submission" date="2016-10" db="EMBL/GenBank/DDBJ databases">
        <authorList>
            <person name="de Groot N.N."/>
        </authorList>
    </citation>
    <scope>NUCLEOTIDE SEQUENCE [LARGE SCALE GENOMIC DNA]</scope>
    <source>
        <strain evidence="1 2">JCM 21544</strain>
    </source>
</reference>
<keyword evidence="2" id="KW-1185">Reference proteome</keyword>
<name>A0A1G9F563_9PSED</name>
<dbReference type="RefSeq" id="WP_084336724.1">
    <property type="nucleotide sequence ID" value="NZ_FNFD01000011.1"/>
</dbReference>
<proteinExistence type="predicted"/>
<sequence>MEQDKDAVLERIRAFFASIGLPCEPATLEEPTFLPGIRVECGGLLFDAERLAFPGDLLHEAGHLAVVPAEERRTLSGNIDRGGAEEMAAIAWSWAALVHLRLAPEVVFHPDGYRGEAAAIIENFSAGRFVGVPWLQWRGMSLEPEQAARQGEEPFPAMRRWLCD</sequence>